<comment type="subunit">
    <text evidence="1">Homotetramer.</text>
</comment>
<dbReference type="AlphaFoldDB" id="A0A0L6W2A3"/>
<dbReference type="SUPFAM" id="SSF69796">
    <property type="entry name" value="Thymidylate synthase-complementing protein Thy1"/>
    <property type="match status" value="1"/>
</dbReference>
<dbReference type="GO" id="GO:0032259">
    <property type="term" value="P:methylation"/>
    <property type="evidence" value="ECO:0007669"/>
    <property type="project" value="UniProtKB-KW"/>
</dbReference>
<dbReference type="NCBIfam" id="TIGR02170">
    <property type="entry name" value="thyX"/>
    <property type="match status" value="1"/>
</dbReference>
<name>A0A0L6W2A3_9FIRM</name>
<comment type="function">
    <text evidence="1">Catalyzes the reductive methylation of 2'-deoxyuridine-5'-monophosphate (dUMP) to 2'-deoxythymidine-5'-monophosphate (dTMP) while utilizing 5,10-methylenetetrahydrofolate (mTHF) as the methyl donor, and NADPH and FADH(2) as the reductant.</text>
</comment>
<dbReference type="InterPro" id="IPR036098">
    <property type="entry name" value="Thymidylate_synthase_ThyX_sf"/>
</dbReference>
<feature type="binding site" evidence="1">
    <location>
        <begin position="76"/>
        <end position="79"/>
    </location>
    <ligand>
        <name>dUMP</name>
        <dbReference type="ChEBI" id="CHEBI:246422"/>
        <note>ligand shared between dimeric partners</note>
    </ligand>
</feature>
<dbReference type="InterPro" id="IPR003669">
    <property type="entry name" value="Thymidylate_synthase_ThyX"/>
</dbReference>
<dbReference type="PANTHER" id="PTHR34934:SF1">
    <property type="entry name" value="FLAVIN-DEPENDENT THYMIDYLATE SYNTHASE"/>
    <property type="match status" value="1"/>
</dbReference>
<dbReference type="PATRIC" id="fig|281456.6.peg.2045"/>
<feature type="binding site" description="in other chain" evidence="1">
    <location>
        <begin position="87"/>
        <end position="91"/>
    </location>
    <ligand>
        <name>dUMP</name>
        <dbReference type="ChEBI" id="CHEBI:246422"/>
        <note>ligand shared between dimeric partners</note>
    </ligand>
</feature>
<dbReference type="EMBL" id="LGTE01000012">
    <property type="protein sequence ID" value="KNZ69503.1"/>
    <property type="molecule type" value="Genomic_DNA"/>
</dbReference>
<sequence>MKVKLINYTPDPDKTVAAAARLCYSPIGAEDLLDNFTDQEVAKFLNILVRMGHWSPIEHVTFTFAIEGVSRALSHQLVRHRIASYSQQSQRYVKFEDFAYVIPPSVKNNPEAEAIFTRTMKIINEAYKELADLVHHEDARYVLPNACETKLVATLNARSLYNFFRHRCCERAQWEIRKLANLMLAEVRRVAPILFSNAGPDCITQGICHEGKMSCGRLEKIKAAEKGN</sequence>
<keyword evidence="1" id="KW-0285">Flavoprotein</keyword>
<evidence type="ECO:0000313" key="2">
    <source>
        <dbReference type="EMBL" id="KNZ69503.1"/>
    </source>
</evidence>
<dbReference type="GO" id="GO:0050797">
    <property type="term" value="F:thymidylate synthase (FAD) activity"/>
    <property type="evidence" value="ECO:0007669"/>
    <property type="project" value="UniProtKB-UniRule"/>
</dbReference>
<gene>
    <name evidence="1" type="primary">thyX</name>
    <name evidence="2" type="ORF">Tfer_1951</name>
</gene>
<dbReference type="EC" id="2.1.1.148" evidence="1"/>
<keyword evidence="1" id="KW-0521">NADP</keyword>
<feature type="binding site" evidence="1">
    <location>
        <position position="55"/>
    </location>
    <ligand>
        <name>FAD</name>
        <dbReference type="ChEBI" id="CHEBI:57692"/>
        <note>ligand shared between neighboring subunits</note>
    </ligand>
</feature>
<proteinExistence type="inferred from homology"/>
<keyword evidence="1" id="KW-0274">FAD</keyword>
<feature type="active site" description="Involved in ionization of N3 of dUMP, leading to its activation" evidence="1">
    <location>
        <position position="167"/>
    </location>
</feature>
<dbReference type="PANTHER" id="PTHR34934">
    <property type="entry name" value="FLAVIN-DEPENDENT THYMIDYLATE SYNTHASE"/>
    <property type="match status" value="1"/>
</dbReference>
<dbReference type="GO" id="GO:0070402">
    <property type="term" value="F:NADPH binding"/>
    <property type="evidence" value="ECO:0007669"/>
    <property type="project" value="TreeGrafter"/>
</dbReference>
<dbReference type="Pfam" id="PF02511">
    <property type="entry name" value="Thy1"/>
    <property type="match status" value="1"/>
</dbReference>
<feature type="binding site" evidence="1">
    <location>
        <position position="162"/>
    </location>
    <ligand>
        <name>FAD</name>
        <dbReference type="ChEBI" id="CHEBI:57692"/>
        <note>ligand shared between neighboring subunits</note>
    </ligand>
</feature>
<comment type="caution">
    <text evidence="2">The sequence shown here is derived from an EMBL/GenBank/DDBJ whole genome shotgun (WGS) entry which is preliminary data.</text>
</comment>
<keyword evidence="1" id="KW-0489">Methyltransferase</keyword>
<dbReference type="PROSITE" id="PS51331">
    <property type="entry name" value="THYX"/>
    <property type="match status" value="1"/>
</dbReference>
<protein>
    <recommendedName>
        <fullName evidence="1">Flavin-dependent thymidylate synthase</fullName>
        <shortName evidence="1">FDTS</shortName>
        <ecNumber evidence="1">2.1.1.148</ecNumber>
    </recommendedName>
    <alternativeName>
        <fullName evidence="1">FAD-dependent thymidylate synthase</fullName>
    </alternativeName>
    <alternativeName>
        <fullName evidence="1">Thymidylate synthase ThyX</fullName>
        <shortName evidence="1">TS</shortName>
        <shortName evidence="1">TSase</shortName>
    </alternativeName>
</protein>
<keyword evidence="1" id="KW-0808">Transferase</keyword>
<accession>A0A0L6W2A3</accession>
<comment type="cofactor">
    <cofactor evidence="1">
        <name>FAD</name>
        <dbReference type="ChEBI" id="CHEBI:57692"/>
    </cofactor>
    <text evidence="1">Binds 4 FAD per tetramer. Each FAD binding site is formed by three monomers.</text>
</comment>
<comment type="similarity">
    <text evidence="1">Belongs to the thymidylate synthase ThyX family.</text>
</comment>
<feature type="binding site" evidence="1">
    <location>
        <position position="87"/>
    </location>
    <ligand>
        <name>FAD</name>
        <dbReference type="ChEBI" id="CHEBI:57692"/>
        <note>ligand shared between neighboring subunits</note>
    </ligand>
</feature>
<dbReference type="GO" id="GO:0006231">
    <property type="term" value="P:dTMP biosynthetic process"/>
    <property type="evidence" value="ECO:0007669"/>
    <property type="project" value="UniProtKB-UniRule"/>
</dbReference>
<feature type="binding site" evidence="1">
    <location>
        <begin position="79"/>
        <end position="81"/>
    </location>
    <ligand>
        <name>FAD</name>
        <dbReference type="ChEBI" id="CHEBI:57692"/>
        <note>ligand shared between neighboring subunits</note>
    </ligand>
</feature>
<dbReference type="GO" id="GO:0004799">
    <property type="term" value="F:thymidylate synthase activity"/>
    <property type="evidence" value="ECO:0007669"/>
    <property type="project" value="TreeGrafter"/>
</dbReference>
<dbReference type="GO" id="GO:0006235">
    <property type="term" value="P:dTTP biosynthetic process"/>
    <property type="evidence" value="ECO:0007669"/>
    <property type="project" value="UniProtKB-UniRule"/>
</dbReference>
<dbReference type="HAMAP" id="MF_01408">
    <property type="entry name" value="ThyX"/>
    <property type="match status" value="1"/>
</dbReference>
<comment type="catalytic activity">
    <reaction evidence="1">
        <text>dUMP + (6R)-5,10-methylene-5,6,7,8-tetrahydrofolate + NADPH + H(+) = dTMP + (6S)-5,6,7,8-tetrahydrofolate + NADP(+)</text>
        <dbReference type="Rhea" id="RHEA:29043"/>
        <dbReference type="ChEBI" id="CHEBI:15378"/>
        <dbReference type="ChEBI" id="CHEBI:15636"/>
        <dbReference type="ChEBI" id="CHEBI:57453"/>
        <dbReference type="ChEBI" id="CHEBI:57783"/>
        <dbReference type="ChEBI" id="CHEBI:58349"/>
        <dbReference type="ChEBI" id="CHEBI:63528"/>
        <dbReference type="ChEBI" id="CHEBI:246422"/>
        <dbReference type="EC" id="2.1.1.148"/>
    </reaction>
</comment>
<dbReference type="Proteomes" id="UP000037175">
    <property type="component" value="Unassembled WGS sequence"/>
</dbReference>
<organism evidence="2 3">
    <name type="scientific">Thermincola ferriacetica</name>
    <dbReference type="NCBI Taxonomy" id="281456"/>
    <lineage>
        <taxon>Bacteria</taxon>
        <taxon>Bacillati</taxon>
        <taxon>Bacillota</taxon>
        <taxon>Clostridia</taxon>
        <taxon>Eubacteriales</taxon>
        <taxon>Thermincolaceae</taxon>
        <taxon>Thermincola</taxon>
    </lineage>
</organism>
<dbReference type="Gene3D" id="3.30.1360.170">
    <property type="match status" value="1"/>
</dbReference>
<reference evidence="3" key="1">
    <citation type="submission" date="2015-07" db="EMBL/GenBank/DDBJ databases">
        <title>Complete Genome of Thermincola ferriacetica strain Z-0001T.</title>
        <authorList>
            <person name="Lusk B."/>
            <person name="Badalamenti J.P."/>
            <person name="Parameswaran P."/>
            <person name="Bond D.R."/>
            <person name="Torres C.I."/>
        </authorList>
    </citation>
    <scope>NUCLEOTIDE SEQUENCE [LARGE SCALE GENOMIC DNA]</scope>
    <source>
        <strain evidence="3">Z-0001</strain>
    </source>
</reference>
<keyword evidence="3" id="KW-1185">Reference proteome</keyword>
<feature type="binding site" description="in other chain" evidence="1">
    <location>
        <position position="140"/>
    </location>
    <ligand>
        <name>dUMP</name>
        <dbReference type="ChEBI" id="CHEBI:246422"/>
        <note>ligand shared between dimeric partners</note>
    </ligand>
</feature>
<comment type="pathway">
    <text evidence="1">Pyrimidine metabolism; dTTP biosynthesis.</text>
</comment>
<dbReference type="UniPathway" id="UPA00575"/>
<keyword evidence="1" id="KW-0545">Nucleotide biosynthesis</keyword>
<dbReference type="GO" id="GO:0050660">
    <property type="term" value="F:flavin adenine dinucleotide binding"/>
    <property type="evidence" value="ECO:0007669"/>
    <property type="project" value="UniProtKB-UniRule"/>
</dbReference>
<dbReference type="CDD" id="cd20175">
    <property type="entry name" value="ThyX"/>
    <property type="match status" value="1"/>
</dbReference>
<feature type="binding site" evidence="1">
    <location>
        <begin position="156"/>
        <end position="158"/>
    </location>
    <ligand>
        <name>FAD</name>
        <dbReference type="ChEBI" id="CHEBI:57692"/>
        <note>ligand shared between neighboring subunits</note>
    </ligand>
</feature>
<evidence type="ECO:0000256" key="1">
    <source>
        <dbReference type="HAMAP-Rule" id="MF_01408"/>
    </source>
</evidence>
<evidence type="ECO:0000313" key="3">
    <source>
        <dbReference type="Proteomes" id="UP000037175"/>
    </source>
</evidence>
<feature type="binding site" evidence="1">
    <location>
        <position position="167"/>
    </location>
    <ligand>
        <name>dUMP</name>
        <dbReference type="ChEBI" id="CHEBI:246422"/>
        <note>ligand shared between dimeric partners</note>
    </ligand>
</feature>